<keyword evidence="4 5" id="KW-0472">Membrane</keyword>
<dbReference type="PANTHER" id="PTHR32322">
    <property type="entry name" value="INNER MEMBRANE TRANSPORTER"/>
    <property type="match status" value="1"/>
</dbReference>
<evidence type="ECO:0000259" key="6">
    <source>
        <dbReference type="Pfam" id="PF00892"/>
    </source>
</evidence>
<proteinExistence type="predicted"/>
<dbReference type="SUPFAM" id="SSF103481">
    <property type="entry name" value="Multidrug resistance efflux transporter EmrE"/>
    <property type="match status" value="1"/>
</dbReference>
<feature type="transmembrane region" description="Helical" evidence="5">
    <location>
        <begin position="87"/>
        <end position="106"/>
    </location>
</feature>
<dbReference type="RefSeq" id="WP_089901411.1">
    <property type="nucleotide sequence ID" value="NZ_FOCI01000008.1"/>
</dbReference>
<evidence type="ECO:0000256" key="2">
    <source>
        <dbReference type="ARBA" id="ARBA00022692"/>
    </source>
</evidence>
<comment type="subcellular location">
    <subcellularLocation>
        <location evidence="1">Membrane</location>
        <topology evidence="1">Multi-pass membrane protein</topology>
    </subcellularLocation>
</comment>
<feature type="transmembrane region" description="Helical" evidence="5">
    <location>
        <begin position="166"/>
        <end position="187"/>
    </location>
</feature>
<organism evidence="7 8">
    <name type="scientific">Loktanella fryxellensis</name>
    <dbReference type="NCBI Taxonomy" id="245187"/>
    <lineage>
        <taxon>Bacteria</taxon>
        <taxon>Pseudomonadati</taxon>
        <taxon>Pseudomonadota</taxon>
        <taxon>Alphaproteobacteria</taxon>
        <taxon>Rhodobacterales</taxon>
        <taxon>Roseobacteraceae</taxon>
        <taxon>Loktanella</taxon>
    </lineage>
</organism>
<reference evidence="7 8" key="1">
    <citation type="submission" date="2016-10" db="EMBL/GenBank/DDBJ databases">
        <authorList>
            <person name="de Groot N.N."/>
        </authorList>
    </citation>
    <scope>NUCLEOTIDE SEQUENCE [LARGE SCALE GENOMIC DNA]</scope>
    <source>
        <strain evidence="7 8">DSM 16213</strain>
    </source>
</reference>
<dbReference type="STRING" id="245187.SAMN04488003_10866"/>
<dbReference type="InterPro" id="IPR037185">
    <property type="entry name" value="EmrE-like"/>
</dbReference>
<protein>
    <submittedName>
        <fullName evidence="7">Threonine/homoserine efflux transporter RhtA</fullName>
    </submittedName>
</protein>
<name>A0A1H8D9K8_9RHOB</name>
<feature type="transmembrane region" description="Helical" evidence="5">
    <location>
        <begin position="255"/>
        <end position="274"/>
    </location>
</feature>
<gene>
    <name evidence="7" type="ORF">SAMN04488003_10866</name>
</gene>
<feature type="transmembrane region" description="Helical" evidence="5">
    <location>
        <begin position="31"/>
        <end position="51"/>
    </location>
</feature>
<dbReference type="EMBL" id="FOCI01000008">
    <property type="protein sequence ID" value="SEN03973.1"/>
    <property type="molecule type" value="Genomic_DNA"/>
</dbReference>
<evidence type="ECO:0000313" key="8">
    <source>
        <dbReference type="Proteomes" id="UP000199585"/>
    </source>
</evidence>
<dbReference type="PANTHER" id="PTHR32322:SF9">
    <property type="entry name" value="AMINO-ACID METABOLITE EFFLUX PUMP-RELATED"/>
    <property type="match status" value="1"/>
</dbReference>
<keyword evidence="8" id="KW-1185">Reference proteome</keyword>
<feature type="transmembrane region" description="Helical" evidence="5">
    <location>
        <begin position="141"/>
        <end position="159"/>
    </location>
</feature>
<feature type="transmembrane region" description="Helical" evidence="5">
    <location>
        <begin position="60"/>
        <end position="81"/>
    </location>
</feature>
<feature type="domain" description="EamA" evidence="6">
    <location>
        <begin position="142"/>
        <end position="271"/>
    </location>
</feature>
<evidence type="ECO:0000256" key="5">
    <source>
        <dbReference type="SAM" id="Phobius"/>
    </source>
</evidence>
<dbReference type="GO" id="GO:0016020">
    <property type="term" value="C:membrane"/>
    <property type="evidence" value="ECO:0007669"/>
    <property type="project" value="UniProtKB-SubCell"/>
</dbReference>
<feature type="transmembrane region" description="Helical" evidence="5">
    <location>
        <begin position="113"/>
        <end position="135"/>
    </location>
</feature>
<accession>A0A1H8D9K8</accession>
<feature type="transmembrane region" description="Helical" evidence="5">
    <location>
        <begin position="224"/>
        <end position="249"/>
    </location>
</feature>
<keyword evidence="2 5" id="KW-0812">Transmembrane</keyword>
<sequence length="284" mass="28093">MRLLLLVVVVLIAFAANSVLTRIGVAGYGMQPMTFAALRVAAGAVALLVLLRGRILGWRWAYGAGAVALAIYMAGFSIAYLSLGAGLGALILFGTVQLAMFAVAVGRGQGVGALQWVGMAVALAGLAVLLVPVGGVAVDPAGALAMMAAGLGWAVYTLLGRGAADATAATAAQFALCVPIMLLALPLSGGVGPLPPGGLALALVAGAVTSGLGYALWYRVLPELAVTTAAVAQLAVPVIAVIAGVALLGEPLTPRMAAAMALVLGGIAVAVVPVRYRRMGSSGS</sequence>
<evidence type="ECO:0000313" key="7">
    <source>
        <dbReference type="EMBL" id="SEN03973.1"/>
    </source>
</evidence>
<dbReference type="Gene3D" id="1.10.3730.20">
    <property type="match status" value="1"/>
</dbReference>
<evidence type="ECO:0000256" key="4">
    <source>
        <dbReference type="ARBA" id="ARBA00023136"/>
    </source>
</evidence>
<dbReference type="AlphaFoldDB" id="A0A1H8D9K8"/>
<dbReference type="Pfam" id="PF00892">
    <property type="entry name" value="EamA"/>
    <property type="match status" value="1"/>
</dbReference>
<keyword evidence="3 5" id="KW-1133">Transmembrane helix</keyword>
<feature type="transmembrane region" description="Helical" evidence="5">
    <location>
        <begin position="199"/>
        <end position="217"/>
    </location>
</feature>
<evidence type="ECO:0000256" key="1">
    <source>
        <dbReference type="ARBA" id="ARBA00004141"/>
    </source>
</evidence>
<dbReference type="InterPro" id="IPR050638">
    <property type="entry name" value="AA-Vitamin_Transporters"/>
</dbReference>
<dbReference type="Proteomes" id="UP000199585">
    <property type="component" value="Unassembled WGS sequence"/>
</dbReference>
<dbReference type="InterPro" id="IPR000620">
    <property type="entry name" value="EamA_dom"/>
</dbReference>
<evidence type="ECO:0000256" key="3">
    <source>
        <dbReference type="ARBA" id="ARBA00022989"/>
    </source>
</evidence>